<sequence>MQRSRIVFFALSALAGSVALAGCGQAQQVAAPAAQAVPVGVVTLKSQAITLTKELPGRVAASQIAEIRPQVDGIILQRLFTEGAEVKAGQALYQIDPAPFEAQLATAKAAVARAQASIASSKAKAVRYTELLKIKAVSQQEFDEADAAYKQAQADVLTAQAQLKTAQINLNYSKVLSPISGQISKSAVTAGALVSANQATALATVTQLDPIYVDLTQSSNELLQLKKALASGALGADAAIQTQVELTMEDGTAYPHKGTLQFSEVTVDPGTGSVTLRAQFPNPEKLLLPGMYVRADVVEGVKANAILAPQRGISRNSKGEATAMVVGKEGKVEARILQADRTIGSDWLISSGLTAGDQLIVEGLQKIRPGAPVQAVPAESAAQAKSQ</sequence>
<evidence type="ECO:0000259" key="6">
    <source>
        <dbReference type="Pfam" id="PF25944"/>
    </source>
</evidence>
<proteinExistence type="inferred from homology"/>
<dbReference type="InterPro" id="IPR058627">
    <property type="entry name" value="MdtA-like_C"/>
</dbReference>
<dbReference type="Pfam" id="PF25944">
    <property type="entry name" value="Beta-barrel_RND"/>
    <property type="match status" value="1"/>
</dbReference>
<dbReference type="Gene3D" id="2.40.50.100">
    <property type="match status" value="1"/>
</dbReference>
<dbReference type="Proteomes" id="UP000276260">
    <property type="component" value="Unassembled WGS sequence"/>
</dbReference>
<evidence type="ECO:0000256" key="3">
    <source>
        <dbReference type="SAM" id="SignalP"/>
    </source>
</evidence>
<feature type="signal peptide" evidence="3">
    <location>
        <begin position="1"/>
        <end position="21"/>
    </location>
</feature>
<feature type="chain" id="PRO_5018603764" evidence="3">
    <location>
        <begin position="22"/>
        <end position="387"/>
    </location>
</feature>
<dbReference type="GO" id="GO:0046677">
    <property type="term" value="P:response to antibiotic"/>
    <property type="evidence" value="ECO:0007669"/>
    <property type="project" value="TreeGrafter"/>
</dbReference>
<dbReference type="PANTHER" id="PTHR30158">
    <property type="entry name" value="ACRA/E-RELATED COMPONENT OF DRUG EFFLUX TRANSPORTER"/>
    <property type="match status" value="1"/>
</dbReference>
<protein>
    <submittedName>
        <fullName evidence="8">Efflux RND transporter periplasmic adaptor subunit</fullName>
    </submittedName>
</protein>
<keyword evidence="3" id="KW-0732">Signal</keyword>
<dbReference type="Gene3D" id="2.40.30.170">
    <property type="match status" value="1"/>
</dbReference>
<dbReference type="PROSITE" id="PS51257">
    <property type="entry name" value="PROKAR_LIPOPROTEIN"/>
    <property type="match status" value="1"/>
</dbReference>
<dbReference type="GO" id="GO:0005886">
    <property type="term" value="C:plasma membrane"/>
    <property type="evidence" value="ECO:0007669"/>
    <property type="project" value="UniProtKB-SubCell"/>
</dbReference>
<dbReference type="PROSITE" id="PS51318">
    <property type="entry name" value="TAT"/>
    <property type="match status" value="1"/>
</dbReference>
<comment type="caution">
    <text evidence="8">The sequence shown here is derived from an EMBL/GenBank/DDBJ whole genome shotgun (WGS) entry which is preliminary data.</text>
</comment>
<dbReference type="SUPFAM" id="SSF111369">
    <property type="entry name" value="HlyD-like secretion proteins"/>
    <property type="match status" value="1"/>
</dbReference>
<dbReference type="Pfam" id="PF25967">
    <property type="entry name" value="RND-MFP_C"/>
    <property type="match status" value="1"/>
</dbReference>
<dbReference type="AlphaFoldDB" id="A0A3P3QJ97"/>
<feature type="domain" description="Multidrug resistance protein MdtA-like barrel-sandwich hybrid" evidence="5">
    <location>
        <begin position="64"/>
        <end position="206"/>
    </location>
</feature>
<feature type="domain" description="Multidrug resistance protein MdtA-like C-terminal permuted SH3" evidence="7">
    <location>
        <begin position="304"/>
        <end position="366"/>
    </location>
</feature>
<dbReference type="Gene3D" id="2.40.420.20">
    <property type="match status" value="1"/>
</dbReference>
<feature type="domain" description="Multidrug resistance protein MdtA-like alpha-helical hairpin" evidence="4">
    <location>
        <begin position="103"/>
        <end position="173"/>
    </location>
</feature>
<evidence type="ECO:0000313" key="9">
    <source>
        <dbReference type="Proteomes" id="UP000276260"/>
    </source>
</evidence>
<dbReference type="Pfam" id="PF25917">
    <property type="entry name" value="BSH_RND"/>
    <property type="match status" value="1"/>
</dbReference>
<evidence type="ECO:0000256" key="2">
    <source>
        <dbReference type="ARBA" id="ARBA00009477"/>
    </source>
</evidence>
<name>A0A3P3QJ97_9GAMM</name>
<comment type="subcellular location">
    <subcellularLocation>
        <location evidence="1">Cell inner membrane</location>
        <topology evidence="1">Lipid-anchor</topology>
    </subcellularLocation>
</comment>
<dbReference type="RefSeq" id="WP_046520213.1">
    <property type="nucleotide sequence ID" value="NZ_LAVS01000027.1"/>
</dbReference>
<dbReference type="NCBIfam" id="TIGR01730">
    <property type="entry name" value="RND_mfp"/>
    <property type="match status" value="1"/>
</dbReference>
<dbReference type="InterPro" id="IPR006143">
    <property type="entry name" value="RND_pump_MFP"/>
</dbReference>
<dbReference type="OrthoDB" id="9800613at2"/>
<dbReference type="InterPro" id="IPR058625">
    <property type="entry name" value="MdtA-like_BSH"/>
</dbReference>
<evidence type="ECO:0000259" key="4">
    <source>
        <dbReference type="Pfam" id="PF25876"/>
    </source>
</evidence>
<dbReference type="InterPro" id="IPR058624">
    <property type="entry name" value="MdtA-like_HH"/>
</dbReference>
<dbReference type="PANTHER" id="PTHR30158:SF3">
    <property type="entry name" value="MULTIDRUG EFFLUX PUMP SUBUNIT ACRA-RELATED"/>
    <property type="match status" value="1"/>
</dbReference>
<accession>A0A3P3QJ97</accession>
<dbReference type="Pfam" id="PF25876">
    <property type="entry name" value="HH_MFP_RND"/>
    <property type="match status" value="1"/>
</dbReference>
<evidence type="ECO:0000313" key="8">
    <source>
        <dbReference type="EMBL" id="RRJ21221.1"/>
    </source>
</evidence>
<keyword evidence="9" id="KW-1185">Reference proteome</keyword>
<reference evidence="8 9" key="1">
    <citation type="submission" date="2018-11" db="EMBL/GenBank/DDBJ databases">
        <title>Draft genome analysis of Rheinheimera mesophila isolated from an industrial waste site.</title>
        <authorList>
            <person name="Yu Q."/>
            <person name="Qi Y."/>
            <person name="Zhang H."/>
            <person name="Lu Y."/>
            <person name="Pu J."/>
        </authorList>
    </citation>
    <scope>NUCLEOTIDE SEQUENCE [LARGE SCALE GENOMIC DNA]</scope>
    <source>
        <strain evidence="8 9">IITR13</strain>
    </source>
</reference>
<dbReference type="FunFam" id="2.40.420.20:FF:000001">
    <property type="entry name" value="Efflux RND transporter periplasmic adaptor subunit"/>
    <property type="match status" value="1"/>
</dbReference>
<dbReference type="GO" id="GO:0022857">
    <property type="term" value="F:transmembrane transporter activity"/>
    <property type="evidence" value="ECO:0007669"/>
    <property type="project" value="InterPro"/>
</dbReference>
<evidence type="ECO:0000259" key="5">
    <source>
        <dbReference type="Pfam" id="PF25917"/>
    </source>
</evidence>
<feature type="domain" description="Multidrug resistance protein MdtA-like beta-barrel" evidence="6">
    <location>
        <begin position="210"/>
        <end position="300"/>
    </location>
</feature>
<dbReference type="InterPro" id="IPR058626">
    <property type="entry name" value="MdtA-like_b-barrel"/>
</dbReference>
<evidence type="ECO:0000259" key="7">
    <source>
        <dbReference type="Pfam" id="PF25967"/>
    </source>
</evidence>
<dbReference type="EMBL" id="RRCF01000002">
    <property type="protein sequence ID" value="RRJ21221.1"/>
    <property type="molecule type" value="Genomic_DNA"/>
</dbReference>
<evidence type="ECO:0000256" key="1">
    <source>
        <dbReference type="ARBA" id="ARBA00004519"/>
    </source>
</evidence>
<organism evidence="8 9">
    <name type="scientific">Rheinheimera mesophila</name>
    <dbReference type="NCBI Taxonomy" id="1547515"/>
    <lineage>
        <taxon>Bacteria</taxon>
        <taxon>Pseudomonadati</taxon>
        <taxon>Pseudomonadota</taxon>
        <taxon>Gammaproteobacteria</taxon>
        <taxon>Chromatiales</taxon>
        <taxon>Chromatiaceae</taxon>
        <taxon>Rheinheimera</taxon>
    </lineage>
</organism>
<gene>
    <name evidence="8" type="ORF">EIK76_10075</name>
</gene>
<dbReference type="Gene3D" id="1.10.287.470">
    <property type="entry name" value="Helix hairpin bin"/>
    <property type="match status" value="1"/>
</dbReference>
<dbReference type="InterPro" id="IPR006311">
    <property type="entry name" value="TAT_signal"/>
</dbReference>
<comment type="similarity">
    <text evidence="2">Belongs to the membrane fusion protein (MFP) (TC 8.A.1) family.</text>
</comment>